<feature type="region of interest" description="Nuclease activity, interacts with RecD and RecA" evidence="15">
    <location>
        <begin position="903"/>
        <end position="1177"/>
    </location>
</feature>
<evidence type="ECO:0000256" key="5">
    <source>
        <dbReference type="ARBA" id="ARBA00022801"/>
    </source>
</evidence>
<comment type="domain">
    <text evidence="15">The C-terminal domain has nuclease activity and interacts with RecD. It interacts with RecA, facilitating its loading onto ssDNA.</text>
</comment>
<dbReference type="Gene3D" id="3.40.50.300">
    <property type="entry name" value="P-loop containing nucleotide triphosphate hydrolases"/>
    <property type="match status" value="2"/>
</dbReference>
<dbReference type="PANTHER" id="PTHR11070:SF23">
    <property type="entry name" value="RECBCD ENZYME SUBUNIT RECB"/>
    <property type="match status" value="1"/>
</dbReference>
<dbReference type="SUPFAM" id="SSF52540">
    <property type="entry name" value="P-loop containing nucleoside triphosphate hydrolases"/>
    <property type="match status" value="1"/>
</dbReference>
<keyword evidence="11 15" id="KW-0234">DNA repair</keyword>
<comment type="function">
    <text evidence="15">A helicase/nuclease that prepares dsDNA breaks (DSB) for recombinational DNA repair. Binds to DSBs and unwinds DNA via a highly rapid and processive ATP-dependent bidirectional helicase activity. Unwinds dsDNA until it encounters a Chi (crossover hotspot instigator) sequence from the 3' direction. Cuts ssDNA a few nucleotides 3' to the Chi site. The properties and activities of the enzyme are changed at Chi. The Chi-altered holoenzyme produces a long 3'-ssDNA overhang and facilitates RecA-binding to the ssDNA for homologous DNA recombination and repair. Holoenzyme degrades any linearized DNA that is unable to undergo homologous recombination. In the holoenzyme this subunit contributes ATPase, 3'-5' helicase, exonuclease activity and loads RecA onto ssDNA.</text>
</comment>
<evidence type="ECO:0000256" key="9">
    <source>
        <dbReference type="ARBA" id="ARBA00022842"/>
    </source>
</evidence>
<dbReference type="EC" id="3.1.11.5" evidence="15"/>
<keyword evidence="20" id="KW-1185">Reference proteome</keyword>
<dbReference type="PROSITE" id="PS51217">
    <property type="entry name" value="UVRD_HELICASE_CTER"/>
    <property type="match status" value="1"/>
</dbReference>
<dbReference type="RefSeq" id="WP_265046111.1">
    <property type="nucleotide sequence ID" value="NZ_CP100390.1"/>
</dbReference>
<dbReference type="Gene3D" id="3.90.320.10">
    <property type="match status" value="1"/>
</dbReference>
<evidence type="ECO:0000256" key="1">
    <source>
        <dbReference type="ARBA" id="ARBA00022722"/>
    </source>
</evidence>
<dbReference type="InterPro" id="IPR004586">
    <property type="entry name" value="RecB"/>
</dbReference>
<evidence type="ECO:0000256" key="3">
    <source>
        <dbReference type="ARBA" id="ARBA00022741"/>
    </source>
</evidence>
<evidence type="ECO:0000256" key="16">
    <source>
        <dbReference type="PROSITE-ProRule" id="PRU00560"/>
    </source>
</evidence>
<feature type="active site" description="For nuclease activity" evidence="15">
    <location>
        <position position="1081"/>
    </location>
</feature>
<comment type="subunit">
    <text evidence="15">Heterotrimer of RecB, RecC and RecD. All subunits contribute to DNA-binding. Interacts with RecA.</text>
</comment>
<evidence type="ECO:0000256" key="12">
    <source>
        <dbReference type="ARBA" id="ARBA00023235"/>
    </source>
</evidence>
<comment type="domain">
    <text evidence="15">The N-terminal DNA-binding domain is a ssDNA-dependent ATPase and has ATP-dependent 3'-5' helicase function. This domain interacts with RecC.</text>
</comment>
<evidence type="ECO:0000256" key="2">
    <source>
        <dbReference type="ARBA" id="ARBA00022723"/>
    </source>
</evidence>
<dbReference type="EMBL" id="CP100390">
    <property type="protein sequence ID" value="UZE94618.1"/>
    <property type="molecule type" value="Genomic_DNA"/>
</dbReference>
<keyword evidence="8 15" id="KW-0067">ATP-binding</keyword>
<comment type="catalytic activity">
    <reaction evidence="14 15">
        <text>ATP + H2O = ADP + phosphate + H(+)</text>
        <dbReference type="Rhea" id="RHEA:13065"/>
        <dbReference type="ChEBI" id="CHEBI:15377"/>
        <dbReference type="ChEBI" id="CHEBI:15378"/>
        <dbReference type="ChEBI" id="CHEBI:30616"/>
        <dbReference type="ChEBI" id="CHEBI:43474"/>
        <dbReference type="ChEBI" id="CHEBI:456216"/>
        <dbReference type="EC" id="5.6.2.4"/>
    </reaction>
</comment>
<dbReference type="Gene3D" id="1.10.486.10">
    <property type="entry name" value="PCRA, domain 4"/>
    <property type="match status" value="1"/>
</dbReference>
<evidence type="ECO:0000256" key="13">
    <source>
        <dbReference type="ARBA" id="ARBA00034617"/>
    </source>
</evidence>
<evidence type="ECO:0000256" key="8">
    <source>
        <dbReference type="ARBA" id="ARBA00022840"/>
    </source>
</evidence>
<feature type="domain" description="UvrD-like helicase ATP-binding" evidence="17">
    <location>
        <begin position="3"/>
        <end position="441"/>
    </location>
</feature>
<dbReference type="InterPro" id="IPR038726">
    <property type="entry name" value="PDDEXK_AddAB-type"/>
</dbReference>
<feature type="binding site" evidence="15">
    <location>
        <position position="958"/>
    </location>
    <ligand>
        <name>Mg(2+)</name>
        <dbReference type="ChEBI" id="CHEBI:18420"/>
    </ligand>
</feature>
<comment type="similarity">
    <text evidence="15">Belongs to the helicase family. UvrD subfamily.</text>
</comment>
<keyword evidence="1 15" id="KW-0540">Nuclease</keyword>
<proteinExistence type="inferred from homology"/>
<evidence type="ECO:0000256" key="6">
    <source>
        <dbReference type="ARBA" id="ARBA00022806"/>
    </source>
</evidence>
<dbReference type="GO" id="GO:0008854">
    <property type="term" value="F:exodeoxyribonuclease V activity"/>
    <property type="evidence" value="ECO:0007669"/>
    <property type="project" value="UniProtKB-EC"/>
</dbReference>
<evidence type="ECO:0000256" key="11">
    <source>
        <dbReference type="ARBA" id="ARBA00023204"/>
    </source>
</evidence>
<dbReference type="InterPro" id="IPR000212">
    <property type="entry name" value="DNA_helicase_UvrD/REP"/>
</dbReference>
<comment type="cofactor">
    <cofactor evidence="15">
        <name>Mg(2+)</name>
        <dbReference type="ChEBI" id="CHEBI:18420"/>
    </cofactor>
    <text evidence="15">Binds 1 Mg(2+) ion per subunit.</text>
</comment>
<dbReference type="Pfam" id="PF00580">
    <property type="entry name" value="UvrD-helicase"/>
    <property type="match status" value="1"/>
</dbReference>
<dbReference type="InterPro" id="IPR014017">
    <property type="entry name" value="DNA_helicase_UvrD-like_C"/>
</dbReference>
<keyword evidence="9 15" id="KW-0460">Magnesium</keyword>
<evidence type="ECO:0000256" key="10">
    <source>
        <dbReference type="ARBA" id="ARBA00023125"/>
    </source>
</evidence>
<evidence type="ECO:0000259" key="18">
    <source>
        <dbReference type="PROSITE" id="PS51217"/>
    </source>
</evidence>
<keyword evidence="4 15" id="KW-0227">DNA damage</keyword>
<feature type="domain" description="UvrD-like helicase C-terminal" evidence="18">
    <location>
        <begin position="480"/>
        <end position="740"/>
    </location>
</feature>
<keyword evidence="3 15" id="KW-0547">Nucleotide-binding</keyword>
<comment type="catalytic activity">
    <reaction evidence="15">
        <text>Exonucleolytic cleavage (in the presence of ATP) in either 5'- to 3'- or 3'- to 5'-direction to yield 5'-phosphooligonucleotides.</text>
        <dbReference type="EC" id="3.1.11.5"/>
    </reaction>
</comment>
<organism evidence="19 20">
    <name type="scientific">Alkalimarinus alittae</name>
    <dbReference type="NCBI Taxonomy" id="2961619"/>
    <lineage>
        <taxon>Bacteria</taxon>
        <taxon>Pseudomonadati</taxon>
        <taxon>Pseudomonadota</taxon>
        <taxon>Gammaproteobacteria</taxon>
        <taxon>Alteromonadales</taxon>
        <taxon>Alteromonadaceae</taxon>
        <taxon>Alkalimarinus</taxon>
    </lineage>
</organism>
<evidence type="ECO:0000313" key="19">
    <source>
        <dbReference type="EMBL" id="UZE94618.1"/>
    </source>
</evidence>
<keyword evidence="5 15" id="KW-0378">Hydrolase</keyword>
<dbReference type="CDD" id="cd22352">
    <property type="entry name" value="RecB_C-like"/>
    <property type="match status" value="1"/>
</dbReference>
<name>A0ABY6MXQ7_9ALTE</name>
<dbReference type="InterPro" id="IPR027417">
    <property type="entry name" value="P-loop_NTPase"/>
</dbReference>
<evidence type="ECO:0000256" key="15">
    <source>
        <dbReference type="HAMAP-Rule" id="MF_01485"/>
    </source>
</evidence>
<reference evidence="19" key="1">
    <citation type="submission" date="2022-06" db="EMBL/GenBank/DDBJ databases">
        <title>Alkalimarinus sp. nov., isolated from gut of a Alitta virens.</title>
        <authorList>
            <person name="Yang A.I."/>
            <person name="Shin N.-R."/>
        </authorList>
    </citation>
    <scope>NUCLEOTIDE SEQUENCE</scope>
    <source>
        <strain evidence="19">A2M4</strain>
    </source>
</reference>
<feature type="binding site" evidence="15">
    <location>
        <position position="1081"/>
    </location>
    <ligand>
        <name>Mg(2+)</name>
        <dbReference type="ChEBI" id="CHEBI:18420"/>
    </ligand>
</feature>
<keyword evidence="12 15" id="KW-0413">Isomerase</keyword>
<comment type="miscellaneous">
    <text evidence="15">In the RecBCD complex, RecB has a slow 3'-5' helicase, an exonuclease activity and loads RecA onto ssDNA, RecD has a fast 5'-3' helicase activity, while RecC stimulates the ATPase and processivity of the RecB helicase and contributes to recognition of the Chi site.</text>
</comment>
<keyword evidence="6 15" id="KW-0347">Helicase</keyword>
<evidence type="ECO:0000313" key="20">
    <source>
        <dbReference type="Proteomes" id="UP001163739"/>
    </source>
</evidence>
<dbReference type="InterPro" id="IPR014016">
    <property type="entry name" value="UvrD-like_ATP-bd"/>
</dbReference>
<feature type="binding site" evidence="15">
    <location>
        <position position="1068"/>
    </location>
    <ligand>
        <name>Mg(2+)</name>
        <dbReference type="ChEBI" id="CHEBI:18420"/>
    </ligand>
</feature>
<dbReference type="Proteomes" id="UP001163739">
    <property type="component" value="Chromosome"/>
</dbReference>
<accession>A0ABY6MXQ7</accession>
<dbReference type="HAMAP" id="MF_01485">
    <property type="entry name" value="RecB"/>
    <property type="match status" value="1"/>
</dbReference>
<dbReference type="Pfam" id="PF13361">
    <property type="entry name" value="UvrD_C"/>
    <property type="match status" value="1"/>
</dbReference>
<feature type="binding site" evidence="16">
    <location>
        <begin position="24"/>
        <end position="31"/>
    </location>
    <ligand>
        <name>ATP</name>
        <dbReference type="ChEBI" id="CHEBI:30616"/>
    </ligand>
</feature>
<evidence type="ECO:0000256" key="4">
    <source>
        <dbReference type="ARBA" id="ARBA00022763"/>
    </source>
</evidence>
<dbReference type="Gene3D" id="1.10.3170.10">
    <property type="entry name" value="Recbcd, chain B, domain 2"/>
    <property type="match status" value="1"/>
</dbReference>
<gene>
    <name evidence="15 19" type="primary">recB</name>
    <name evidence="19" type="ORF">NKI27_11015</name>
</gene>
<dbReference type="PANTHER" id="PTHR11070">
    <property type="entry name" value="UVRD / RECB / PCRA DNA HELICASE FAMILY MEMBER"/>
    <property type="match status" value="1"/>
</dbReference>
<protein>
    <recommendedName>
        <fullName evidence="15">RecBCD enzyme subunit RecB</fullName>
        <ecNumber evidence="15">3.1.11.5</ecNumber>
        <ecNumber evidence="15">5.6.2.4</ecNumber>
    </recommendedName>
    <alternativeName>
        <fullName evidence="15">DNA 3'-5' helicase subunit RecB</fullName>
    </alternativeName>
    <alternativeName>
        <fullName evidence="15">Exonuclease V subunit RecB</fullName>
        <shortName evidence="15">ExoV subunit RecB</shortName>
    </alternativeName>
    <alternativeName>
        <fullName evidence="15">Helicase/nuclease RecBCD subunit RecB</fullName>
    </alternativeName>
</protein>
<dbReference type="Pfam" id="PF12705">
    <property type="entry name" value="PDDEXK_1"/>
    <property type="match status" value="1"/>
</dbReference>
<sequence length="1177" mass="133570">MSQDSVLTLDAHKIPLEGIHLIEASAGTGKTFNITRIYLRLLLERKLKVQNLLVVTFTKAATEELKGRIDSELRDTLAKWGKRDSADEFYQSLESIVSHEEANIILRTAIGDLDEASIFTIHGFCKRVLSQNAFESGLPFDLEMEVDSNALKLEAVRDWFRRLDETPEDYLDVTRYYSTPEAFTDTFRSLLGKELSIEGSNPEKVKQTFLTKKADACRLIEQHSGVIFAELIDSHKDKVKRQDEYSELMAWLTSTELDPMPKSAGSVFDGKRFSRKPDEVKTELNALFGPLKDLKQQAVKIADEIGRARADAIVTEALNAITLNIIERKKRSALMDFDDLVTSLLHALTGEVGDALAHHLVNQYPVALVDEFQDTDPSQYAIFNNIYNRAGLTSITPSALYMIGDPKQAIYGFRGGDVFAYLTARDHADSQWYMDTNWRSSSRVIEGYNRLFYGQAIPSGDDQASVEQTTHVFNYGIGYIPVKSSTKADESNLSTVFGKPLKYIYFPEDKNYGKGANNQQFRAVIADWCASEIKQLLTTKKTASGEVIEERDISVLVRDRIEAEEIQAALSNHGCSSVYLSNRENVFLSSEASELLSVLMGMLLAEDDRMLIAALSTRLCGFDSQQLYKLQEDELFWEYHRTRFVDSRASWVRKGLMATLFKLIHHSFKPELQRHERALTNTLHLLELLQTASQKHRQPWELVSWLRDKIENPASDSASELRLESDDNLIQIVTLHGSKGLEYPVVFIPFATRSKGGSNKPAYYTYHDETTKAPKVFVGADSDIQQIAERERAAEDVRLLYVAVTRAKYACYLGATPFSDYQRSPLGLMLGLNKDDDLLGAIMATVNDTPLSAEVVDVTETLDDDSERIDTTTALYDDALVNAKREDQQPVTVQRMTRNIEDDWWISSFSAITRNLKHGVMAEPDRDNTERSDVVEVKQKLDLRFTLKKGAAAGNLLHDTLEVVDFQKPLWTDALKKPLIRFGKLEDDQINALINWLDECLAAELSDGLSLSELALNKTLREVEFYFPIHATTRKALSGVLQHHRQTKTFPQLPEGVQLKGMMHGFIDLVFEWRGKYYIADYKSTYLGDEYGCYDHEHLSQNIQDNFYDLQYLIYCLALHRYLKQRIEDYTPETHFGGVYYLYLRGMGVNGQAGVYFSSIETELLNRLDELFGDNNA</sequence>
<keyword evidence="7 15" id="KW-0269">Exonuclease</keyword>
<dbReference type="PROSITE" id="PS51198">
    <property type="entry name" value="UVRD_HELICASE_ATP_BIND"/>
    <property type="match status" value="1"/>
</dbReference>
<dbReference type="SUPFAM" id="SSF52980">
    <property type="entry name" value="Restriction endonuclease-like"/>
    <property type="match status" value="1"/>
</dbReference>
<feature type="region of interest" description="DNA-binding and helicase activity, interacts with RecC" evidence="15">
    <location>
        <begin position="1"/>
        <end position="882"/>
    </location>
</feature>
<comment type="catalytic activity">
    <reaction evidence="13 15">
        <text>Couples ATP hydrolysis with the unwinding of duplex DNA by translocating in the 3'-5' direction.</text>
        <dbReference type="EC" id="5.6.2.4"/>
    </reaction>
</comment>
<dbReference type="InterPro" id="IPR011335">
    <property type="entry name" value="Restrct_endonuc-II-like"/>
</dbReference>
<keyword evidence="10 15" id="KW-0238">DNA-binding</keyword>
<evidence type="ECO:0000256" key="14">
    <source>
        <dbReference type="ARBA" id="ARBA00048988"/>
    </source>
</evidence>
<dbReference type="EC" id="5.6.2.4" evidence="15"/>
<evidence type="ECO:0000259" key="17">
    <source>
        <dbReference type="PROSITE" id="PS51198"/>
    </source>
</evidence>
<evidence type="ECO:0000256" key="7">
    <source>
        <dbReference type="ARBA" id="ARBA00022839"/>
    </source>
</evidence>
<dbReference type="NCBIfam" id="TIGR00609">
    <property type="entry name" value="recB"/>
    <property type="match status" value="1"/>
</dbReference>
<keyword evidence="2 15" id="KW-0479">Metal-binding</keyword>
<dbReference type="InterPro" id="IPR011604">
    <property type="entry name" value="PDDEXK-like_dom_sf"/>
</dbReference>